<dbReference type="GO" id="GO:0008855">
    <property type="term" value="F:exodeoxyribonuclease VII activity"/>
    <property type="evidence" value="ECO:0007669"/>
    <property type="project" value="UniProtKB-UniRule"/>
</dbReference>
<keyword evidence="5 6" id="KW-0269">Exonuclease</keyword>
<evidence type="ECO:0000256" key="6">
    <source>
        <dbReference type="HAMAP-Rule" id="MF_00337"/>
    </source>
</evidence>
<dbReference type="GO" id="GO:0006308">
    <property type="term" value="P:DNA catabolic process"/>
    <property type="evidence" value="ECO:0007669"/>
    <property type="project" value="UniProtKB-UniRule"/>
</dbReference>
<keyword evidence="3 6" id="KW-0540">Nuclease</keyword>
<name>A0A9D1I664_9CLOT</name>
<evidence type="ECO:0000256" key="4">
    <source>
        <dbReference type="ARBA" id="ARBA00022801"/>
    </source>
</evidence>
<dbReference type="EMBL" id="DVMM01000033">
    <property type="protein sequence ID" value="HIU28978.1"/>
    <property type="molecule type" value="Genomic_DNA"/>
</dbReference>
<gene>
    <name evidence="6 7" type="primary">xseB</name>
    <name evidence="7" type="ORF">IAD50_01640</name>
</gene>
<proteinExistence type="inferred from homology"/>
<dbReference type="PANTHER" id="PTHR34137:SF1">
    <property type="entry name" value="EXODEOXYRIBONUCLEASE 7 SMALL SUBUNIT"/>
    <property type="match status" value="1"/>
</dbReference>
<dbReference type="Gene3D" id="1.10.287.1040">
    <property type="entry name" value="Exonuclease VII, small subunit"/>
    <property type="match status" value="1"/>
</dbReference>
<comment type="subunit">
    <text evidence="6">Heterooligomer composed of large and small subunits.</text>
</comment>
<keyword evidence="4 6" id="KW-0378">Hydrolase</keyword>
<dbReference type="EC" id="3.1.11.6" evidence="6"/>
<evidence type="ECO:0000256" key="5">
    <source>
        <dbReference type="ARBA" id="ARBA00022839"/>
    </source>
</evidence>
<dbReference type="PANTHER" id="PTHR34137">
    <property type="entry name" value="EXODEOXYRIBONUCLEASE 7 SMALL SUBUNIT"/>
    <property type="match status" value="1"/>
</dbReference>
<dbReference type="Pfam" id="PF02609">
    <property type="entry name" value="Exonuc_VII_S"/>
    <property type="match status" value="1"/>
</dbReference>
<dbReference type="Proteomes" id="UP000824089">
    <property type="component" value="Unassembled WGS sequence"/>
</dbReference>
<reference evidence="7" key="1">
    <citation type="submission" date="2020-10" db="EMBL/GenBank/DDBJ databases">
        <authorList>
            <person name="Gilroy R."/>
        </authorList>
    </citation>
    <scope>NUCLEOTIDE SEQUENCE</scope>
    <source>
        <strain evidence="7">CHK195-4489</strain>
    </source>
</reference>
<dbReference type="PIRSF" id="PIRSF006488">
    <property type="entry name" value="Exonuc_VII_S"/>
    <property type="match status" value="1"/>
</dbReference>
<dbReference type="AlphaFoldDB" id="A0A9D1I664"/>
<reference evidence="7" key="2">
    <citation type="journal article" date="2021" name="PeerJ">
        <title>Extensive microbial diversity within the chicken gut microbiome revealed by metagenomics and culture.</title>
        <authorList>
            <person name="Gilroy R."/>
            <person name="Ravi A."/>
            <person name="Getino M."/>
            <person name="Pursley I."/>
            <person name="Horton D.L."/>
            <person name="Alikhan N.F."/>
            <person name="Baker D."/>
            <person name="Gharbi K."/>
            <person name="Hall N."/>
            <person name="Watson M."/>
            <person name="Adriaenssens E.M."/>
            <person name="Foster-Nyarko E."/>
            <person name="Jarju S."/>
            <person name="Secka A."/>
            <person name="Antonio M."/>
            <person name="Oren A."/>
            <person name="Chaudhuri R.R."/>
            <person name="La Ragione R."/>
            <person name="Hildebrand F."/>
            <person name="Pallen M.J."/>
        </authorList>
    </citation>
    <scope>NUCLEOTIDE SEQUENCE</scope>
    <source>
        <strain evidence="7">CHK195-4489</strain>
    </source>
</reference>
<comment type="catalytic activity">
    <reaction evidence="6">
        <text>Exonucleolytic cleavage in either 5'- to 3'- or 3'- to 5'-direction to yield nucleoside 5'-phosphates.</text>
        <dbReference type="EC" id="3.1.11.6"/>
    </reaction>
</comment>
<evidence type="ECO:0000313" key="8">
    <source>
        <dbReference type="Proteomes" id="UP000824089"/>
    </source>
</evidence>
<evidence type="ECO:0000256" key="2">
    <source>
        <dbReference type="ARBA" id="ARBA00022490"/>
    </source>
</evidence>
<evidence type="ECO:0000313" key="7">
    <source>
        <dbReference type="EMBL" id="HIU28978.1"/>
    </source>
</evidence>
<dbReference type="NCBIfam" id="TIGR01280">
    <property type="entry name" value="xseB"/>
    <property type="match status" value="1"/>
</dbReference>
<dbReference type="InterPro" id="IPR037004">
    <property type="entry name" value="Exonuc_VII_ssu_sf"/>
</dbReference>
<dbReference type="GO" id="GO:0009318">
    <property type="term" value="C:exodeoxyribonuclease VII complex"/>
    <property type="evidence" value="ECO:0007669"/>
    <property type="project" value="UniProtKB-UniRule"/>
</dbReference>
<dbReference type="SUPFAM" id="SSF116842">
    <property type="entry name" value="XseB-like"/>
    <property type="match status" value="1"/>
</dbReference>
<evidence type="ECO:0000256" key="3">
    <source>
        <dbReference type="ARBA" id="ARBA00022722"/>
    </source>
</evidence>
<keyword evidence="2 6" id="KW-0963">Cytoplasm</keyword>
<dbReference type="HAMAP" id="MF_00337">
    <property type="entry name" value="Exonuc_7_S"/>
    <property type="match status" value="1"/>
</dbReference>
<organism evidence="7 8">
    <name type="scientific">Candidatus Egerieisoma faecipullorum</name>
    <dbReference type="NCBI Taxonomy" id="2840963"/>
    <lineage>
        <taxon>Bacteria</taxon>
        <taxon>Bacillati</taxon>
        <taxon>Bacillota</taxon>
        <taxon>Clostridia</taxon>
        <taxon>Eubacteriales</taxon>
        <taxon>Clostridiaceae</taxon>
        <taxon>Clostridiaceae incertae sedis</taxon>
        <taxon>Candidatus Egerieisoma</taxon>
    </lineage>
</organism>
<comment type="subcellular location">
    <subcellularLocation>
        <location evidence="6">Cytoplasm</location>
    </subcellularLocation>
</comment>
<evidence type="ECO:0000256" key="1">
    <source>
        <dbReference type="ARBA" id="ARBA00009998"/>
    </source>
</evidence>
<protein>
    <recommendedName>
        <fullName evidence="6">Exodeoxyribonuclease 7 small subunit</fullName>
        <ecNumber evidence="6">3.1.11.6</ecNumber>
    </recommendedName>
    <alternativeName>
        <fullName evidence="6">Exodeoxyribonuclease VII small subunit</fullName>
        <shortName evidence="6">Exonuclease VII small subunit</shortName>
    </alternativeName>
</protein>
<comment type="similarity">
    <text evidence="1 6">Belongs to the XseB family.</text>
</comment>
<comment type="caution">
    <text evidence="7">The sequence shown here is derived from an EMBL/GenBank/DDBJ whole genome shotgun (WGS) entry which is preliminary data.</text>
</comment>
<dbReference type="InterPro" id="IPR003761">
    <property type="entry name" value="Exonuc_VII_S"/>
</dbReference>
<dbReference type="GO" id="GO:0005829">
    <property type="term" value="C:cytosol"/>
    <property type="evidence" value="ECO:0007669"/>
    <property type="project" value="TreeGrafter"/>
</dbReference>
<accession>A0A9D1I664</accession>
<comment type="function">
    <text evidence="6">Bidirectionally degrades single-stranded DNA into large acid-insoluble oligonucleotides, which are then degraded further into small acid-soluble oligonucleotides.</text>
</comment>
<sequence length="68" mass="7995">MEKEMTFEEAREKIEQIIQNMEAGNLPLEESITQFEKAAELVKYCQAKLDGYRKKIETITMEADDQHE</sequence>